<feature type="compositionally biased region" description="Low complexity" evidence="1">
    <location>
        <begin position="56"/>
        <end position="70"/>
    </location>
</feature>
<evidence type="ECO:0000313" key="2">
    <source>
        <dbReference type="EMBL" id="KAK3254367.1"/>
    </source>
</evidence>
<name>A0AAE0CIB2_9CHLO</name>
<feature type="compositionally biased region" description="Basic and acidic residues" evidence="1">
    <location>
        <begin position="72"/>
        <end position="83"/>
    </location>
</feature>
<feature type="non-terminal residue" evidence="2">
    <location>
        <position position="130"/>
    </location>
</feature>
<evidence type="ECO:0000256" key="1">
    <source>
        <dbReference type="SAM" id="MobiDB-lite"/>
    </source>
</evidence>
<feature type="region of interest" description="Disordered" evidence="1">
    <location>
        <begin position="1"/>
        <end position="32"/>
    </location>
</feature>
<dbReference type="EMBL" id="LGRX02023681">
    <property type="protein sequence ID" value="KAK3254367.1"/>
    <property type="molecule type" value="Genomic_DNA"/>
</dbReference>
<dbReference type="AlphaFoldDB" id="A0AAE0CIB2"/>
<dbReference type="Proteomes" id="UP001190700">
    <property type="component" value="Unassembled WGS sequence"/>
</dbReference>
<accession>A0AAE0CIB2</accession>
<feature type="region of interest" description="Disordered" evidence="1">
    <location>
        <begin position="53"/>
        <end position="83"/>
    </location>
</feature>
<gene>
    <name evidence="2" type="ORF">CYMTET_36415</name>
</gene>
<sequence>MSPPPSPMVRVAELSYEEEYEEPAPPPDYDPPVITLKGEPLEEILQNQEYIDPGMPSALASAPPLPHVLSTRGEDDHEKGGEPLRFQERAEHGMGVPAETPSPLLLGPFNFLLGPPHIPALLPPKPLTAS</sequence>
<organism evidence="2 3">
    <name type="scientific">Cymbomonas tetramitiformis</name>
    <dbReference type="NCBI Taxonomy" id="36881"/>
    <lineage>
        <taxon>Eukaryota</taxon>
        <taxon>Viridiplantae</taxon>
        <taxon>Chlorophyta</taxon>
        <taxon>Pyramimonadophyceae</taxon>
        <taxon>Pyramimonadales</taxon>
        <taxon>Pyramimonadaceae</taxon>
        <taxon>Cymbomonas</taxon>
    </lineage>
</organism>
<keyword evidence="3" id="KW-1185">Reference proteome</keyword>
<proteinExistence type="predicted"/>
<comment type="caution">
    <text evidence="2">The sequence shown here is derived from an EMBL/GenBank/DDBJ whole genome shotgun (WGS) entry which is preliminary data.</text>
</comment>
<evidence type="ECO:0000313" key="3">
    <source>
        <dbReference type="Proteomes" id="UP001190700"/>
    </source>
</evidence>
<reference evidence="2 3" key="1">
    <citation type="journal article" date="2015" name="Genome Biol. Evol.">
        <title>Comparative Genomics of a Bacterivorous Green Alga Reveals Evolutionary Causalities and Consequences of Phago-Mixotrophic Mode of Nutrition.</title>
        <authorList>
            <person name="Burns J.A."/>
            <person name="Paasch A."/>
            <person name="Narechania A."/>
            <person name="Kim E."/>
        </authorList>
    </citation>
    <scope>NUCLEOTIDE SEQUENCE [LARGE SCALE GENOMIC DNA]</scope>
    <source>
        <strain evidence="2 3">PLY_AMNH</strain>
    </source>
</reference>
<protein>
    <submittedName>
        <fullName evidence="2">Uncharacterized protein</fullName>
    </submittedName>
</protein>